<accession>A0A803LTS1</accession>
<dbReference type="Proteomes" id="UP000596660">
    <property type="component" value="Unplaced"/>
</dbReference>
<keyword evidence="3" id="KW-1185">Reference proteome</keyword>
<evidence type="ECO:0000313" key="2">
    <source>
        <dbReference type="EnsemblPlants" id="AUR62018615-RA:cds"/>
    </source>
</evidence>
<evidence type="ECO:0000313" key="3">
    <source>
        <dbReference type="Proteomes" id="UP000596660"/>
    </source>
</evidence>
<name>A0A803LTS1_CHEQI</name>
<reference evidence="2" key="1">
    <citation type="journal article" date="2017" name="Nature">
        <title>The genome of Chenopodium quinoa.</title>
        <authorList>
            <person name="Jarvis D.E."/>
            <person name="Ho Y.S."/>
            <person name="Lightfoot D.J."/>
            <person name="Schmoeckel S.M."/>
            <person name="Li B."/>
            <person name="Borm T.J.A."/>
            <person name="Ohyanagi H."/>
            <person name="Mineta K."/>
            <person name="Michell C.T."/>
            <person name="Saber N."/>
            <person name="Kharbatia N.M."/>
            <person name="Rupper R.R."/>
            <person name="Sharp A.R."/>
            <person name="Dally N."/>
            <person name="Boughton B.A."/>
            <person name="Woo Y.H."/>
            <person name="Gao G."/>
            <person name="Schijlen E.G.W.M."/>
            <person name="Guo X."/>
            <person name="Momin A.A."/>
            <person name="Negrao S."/>
            <person name="Al-Babili S."/>
            <person name="Gehring C."/>
            <person name="Roessner U."/>
            <person name="Jung C."/>
            <person name="Murphy K."/>
            <person name="Arold S.T."/>
            <person name="Gojobori T."/>
            <person name="van der Linden C.G."/>
            <person name="van Loo E.N."/>
            <person name="Jellen E.N."/>
            <person name="Maughan P.J."/>
            <person name="Tester M."/>
        </authorList>
    </citation>
    <scope>NUCLEOTIDE SEQUENCE [LARGE SCALE GENOMIC DNA]</scope>
    <source>
        <strain evidence="2">cv. PI 614886</strain>
    </source>
</reference>
<feature type="chain" id="PRO_5031292244" evidence="1">
    <location>
        <begin position="17"/>
        <end position="121"/>
    </location>
</feature>
<reference evidence="2" key="2">
    <citation type="submission" date="2021-03" db="UniProtKB">
        <authorList>
            <consortium name="EnsemblPlants"/>
        </authorList>
    </citation>
    <scope>IDENTIFICATION</scope>
</reference>
<dbReference type="EnsemblPlants" id="AUR62018615-RA">
    <property type="protein sequence ID" value="AUR62018615-RA:cds"/>
    <property type="gene ID" value="AUR62018615"/>
</dbReference>
<feature type="signal peptide" evidence="1">
    <location>
        <begin position="1"/>
        <end position="16"/>
    </location>
</feature>
<dbReference type="AlphaFoldDB" id="A0A803LTS1"/>
<proteinExistence type="predicted"/>
<dbReference type="Gramene" id="AUR62018615-RA">
    <property type="protein sequence ID" value="AUR62018615-RA:cds"/>
    <property type="gene ID" value="AUR62018615"/>
</dbReference>
<organism evidence="2 3">
    <name type="scientific">Chenopodium quinoa</name>
    <name type="common">Quinoa</name>
    <dbReference type="NCBI Taxonomy" id="63459"/>
    <lineage>
        <taxon>Eukaryota</taxon>
        <taxon>Viridiplantae</taxon>
        <taxon>Streptophyta</taxon>
        <taxon>Embryophyta</taxon>
        <taxon>Tracheophyta</taxon>
        <taxon>Spermatophyta</taxon>
        <taxon>Magnoliopsida</taxon>
        <taxon>eudicotyledons</taxon>
        <taxon>Gunneridae</taxon>
        <taxon>Pentapetalae</taxon>
        <taxon>Caryophyllales</taxon>
        <taxon>Chenopodiaceae</taxon>
        <taxon>Chenopodioideae</taxon>
        <taxon>Atripliceae</taxon>
        <taxon>Chenopodium</taxon>
    </lineage>
</organism>
<sequence>MLFSLLCCWIDRFGRLGGVVRDCVDVHDCARCTSIDYAHVGRKGIGVAHRLAFISRNYSEIWGDPWVPTLPNFRPHPLQQRPDSHPAVVSELISNEAWDMEALVTHFSSWEIEEITKILLG</sequence>
<keyword evidence="1" id="KW-0732">Signal</keyword>
<evidence type="ECO:0000256" key="1">
    <source>
        <dbReference type="SAM" id="SignalP"/>
    </source>
</evidence>
<protein>
    <submittedName>
        <fullName evidence="2">Uncharacterized protein</fullName>
    </submittedName>
</protein>